<dbReference type="InterPro" id="IPR015943">
    <property type="entry name" value="WD40/YVTN_repeat-like_dom_sf"/>
</dbReference>
<accession>A0ABT0FX93</accession>
<feature type="region of interest" description="Disordered" evidence="1">
    <location>
        <begin position="215"/>
        <end position="287"/>
    </location>
</feature>
<dbReference type="InterPro" id="IPR011044">
    <property type="entry name" value="Quino_amine_DH_bsu"/>
</dbReference>
<evidence type="ECO:0000313" key="3">
    <source>
        <dbReference type="Proteomes" id="UP001317259"/>
    </source>
</evidence>
<feature type="compositionally biased region" description="Basic residues" evidence="1">
    <location>
        <begin position="250"/>
        <end position="270"/>
    </location>
</feature>
<dbReference type="Proteomes" id="UP001317259">
    <property type="component" value="Unassembled WGS sequence"/>
</dbReference>
<dbReference type="SUPFAM" id="SSF50969">
    <property type="entry name" value="YVTN repeat-like/Quinoprotein amine dehydrogenase"/>
    <property type="match status" value="1"/>
</dbReference>
<proteinExistence type="predicted"/>
<gene>
    <name evidence="2" type="ORF">MF672_024565</name>
</gene>
<sequence length="287" mass="29488">MPQAVAALHTALAQRELRVFRPPVRVSGAARYALSADGRTMAVADQGTATLWRIPSGTAPVATITGVGGPVHALALSADGSLLAAGDARTTRVWEAATGRQAGAVASGAEWLGFGPGGHLLGAVTPAGRARVWRPAGGAALPLDVPEALGVEFAPDGRRLAVPVSAGRYELWDRRHRLAAAPGQAPALSRDALAVSSGGAVHVISAATARLSGDATARAGAGHRPHERPEVAGAPARGRPRPRVQPGRPAARHLRRRPPRPLGPRPRRPPPHLAAPASPGRPRLRPG</sequence>
<organism evidence="2 3">
    <name type="scientific">Actinomadura luzonensis</name>
    <dbReference type="NCBI Taxonomy" id="2805427"/>
    <lineage>
        <taxon>Bacteria</taxon>
        <taxon>Bacillati</taxon>
        <taxon>Actinomycetota</taxon>
        <taxon>Actinomycetes</taxon>
        <taxon>Streptosporangiales</taxon>
        <taxon>Thermomonosporaceae</taxon>
        <taxon>Actinomadura</taxon>
    </lineage>
</organism>
<protein>
    <recommendedName>
        <fullName evidence="4">PQQ-binding-like beta-propeller repeat protein</fullName>
    </recommendedName>
</protein>
<comment type="caution">
    <text evidence="2">The sequence shown here is derived from an EMBL/GenBank/DDBJ whole genome shotgun (WGS) entry which is preliminary data.</text>
</comment>
<dbReference type="EMBL" id="JAKRKC020000001">
    <property type="protein sequence ID" value="MCK2216940.1"/>
    <property type="molecule type" value="Genomic_DNA"/>
</dbReference>
<evidence type="ECO:0000313" key="2">
    <source>
        <dbReference type="EMBL" id="MCK2216940.1"/>
    </source>
</evidence>
<dbReference type="RefSeq" id="WP_247815413.1">
    <property type="nucleotide sequence ID" value="NZ_JAKRKC020000001.1"/>
</dbReference>
<reference evidence="2 3" key="1">
    <citation type="submission" date="2022-04" db="EMBL/GenBank/DDBJ databases">
        <title>Genome draft of Actinomadura sp. ATCC 31491.</title>
        <authorList>
            <person name="Shi X."/>
            <person name="Du Y."/>
        </authorList>
    </citation>
    <scope>NUCLEOTIDE SEQUENCE [LARGE SCALE GENOMIC DNA]</scope>
    <source>
        <strain evidence="2 3">ATCC 31491</strain>
    </source>
</reference>
<name>A0ABT0FX93_9ACTN</name>
<keyword evidence="3" id="KW-1185">Reference proteome</keyword>
<dbReference type="Gene3D" id="2.130.10.10">
    <property type="entry name" value="YVTN repeat-like/Quinoprotein amine dehydrogenase"/>
    <property type="match status" value="1"/>
</dbReference>
<evidence type="ECO:0008006" key="4">
    <source>
        <dbReference type="Google" id="ProtNLM"/>
    </source>
</evidence>
<evidence type="ECO:0000256" key="1">
    <source>
        <dbReference type="SAM" id="MobiDB-lite"/>
    </source>
</evidence>